<evidence type="ECO:0000313" key="3">
    <source>
        <dbReference type="RefSeq" id="XP_026282576.2"/>
    </source>
</evidence>
<accession>A0A6J1SVU9</accession>
<dbReference type="AlphaFoldDB" id="A0A6J1SVU9"/>
<evidence type="ECO:0000256" key="1">
    <source>
        <dbReference type="SAM" id="MobiDB-lite"/>
    </source>
</evidence>
<dbReference type="KEGG" id="foc:113209344"/>
<evidence type="ECO:0000313" key="2">
    <source>
        <dbReference type="Proteomes" id="UP000504606"/>
    </source>
</evidence>
<keyword evidence="2" id="KW-1185">Reference proteome</keyword>
<name>A0A6J1SVU9_FRAOC</name>
<dbReference type="GeneID" id="113209344"/>
<organism evidence="2 3">
    <name type="scientific">Frankliniella occidentalis</name>
    <name type="common">Western flower thrips</name>
    <name type="synonym">Euthrips occidentalis</name>
    <dbReference type="NCBI Taxonomy" id="133901"/>
    <lineage>
        <taxon>Eukaryota</taxon>
        <taxon>Metazoa</taxon>
        <taxon>Ecdysozoa</taxon>
        <taxon>Arthropoda</taxon>
        <taxon>Hexapoda</taxon>
        <taxon>Insecta</taxon>
        <taxon>Pterygota</taxon>
        <taxon>Neoptera</taxon>
        <taxon>Paraneoptera</taxon>
        <taxon>Thysanoptera</taxon>
        <taxon>Terebrantia</taxon>
        <taxon>Thripoidea</taxon>
        <taxon>Thripidae</taxon>
        <taxon>Frankliniella</taxon>
    </lineage>
</organism>
<sequence>MLLKQWQVNVMQLPKTVESPERSWCNHDICRPIFCFYPCCRKTVIVASALDVSLADVSCHPMHAESVSQHTALEMAPSSHDHRNESGIQIRSKSPAETSQLLEEDLLL</sequence>
<feature type="compositionally biased region" description="Polar residues" evidence="1">
    <location>
        <begin position="86"/>
        <end position="101"/>
    </location>
</feature>
<dbReference type="RefSeq" id="XP_026282576.2">
    <property type="nucleotide sequence ID" value="XM_026426791.2"/>
</dbReference>
<reference evidence="3" key="1">
    <citation type="submission" date="2025-08" db="UniProtKB">
        <authorList>
            <consortium name="RefSeq"/>
        </authorList>
    </citation>
    <scope>IDENTIFICATION</scope>
    <source>
        <tissue evidence="3">Whole organism</tissue>
    </source>
</reference>
<feature type="region of interest" description="Disordered" evidence="1">
    <location>
        <begin position="70"/>
        <end position="108"/>
    </location>
</feature>
<dbReference type="Proteomes" id="UP000504606">
    <property type="component" value="Unplaced"/>
</dbReference>
<protein>
    <submittedName>
        <fullName evidence="3">Uncharacterized protein LOC113209344</fullName>
    </submittedName>
</protein>
<proteinExistence type="predicted"/>
<gene>
    <name evidence="3" type="primary">LOC113209344</name>
</gene>